<feature type="transmembrane region" description="Helical" evidence="1">
    <location>
        <begin position="64"/>
        <end position="85"/>
    </location>
</feature>
<dbReference type="PANTHER" id="PTHR40448:SF1">
    <property type="entry name" value="TWO-COMPONENT SENSOR HISTIDINE KINASE"/>
    <property type="match status" value="1"/>
</dbReference>
<evidence type="ECO:0000313" key="4">
    <source>
        <dbReference type="Proteomes" id="UP000664601"/>
    </source>
</evidence>
<sequence>MPKSSLITYLISFVLLPLVMLTIFSFTFPVKEKIKRPSSILIILFSTLVLIALGIPLSEMEAGVLRTVINLALIIVYYLILLHYFHAKFYLKVSAIAVIYLVMLLYDTFSWLLILEYFGPEQATLIQQEGWATSEGFMIVAVLVIFLIRKFRKPKAYDIPVRMVIVQLLIVCVCAAILVIASFSTDPYLVFFLLMLLILCYIYFKQAERVNQKNHQHELNEQKHLLLQEHYEALESYQETIHMLKHDMKNQLIVVNGYMLQGDYPQAHVQLNKLLEEAVIAEYPEYTSHKTINILLGHKARQAEKLGIACHFTIKLTPVIAIDDTDLTTLVSNILDNAIEACSYVELDRFIELQMILQNHSLALKCENSIDGQHQSFTTRKKDRKNHGLGMKSIQRIVEKYHGENQFQWGNHTFTIELTIFEN</sequence>
<evidence type="ECO:0000259" key="2">
    <source>
        <dbReference type="Pfam" id="PF14501"/>
    </source>
</evidence>
<dbReference type="InterPro" id="IPR032834">
    <property type="entry name" value="NatK-like_C"/>
</dbReference>
<gene>
    <name evidence="3" type="ORF">JZO70_12010</name>
</gene>
<dbReference type="SUPFAM" id="SSF55874">
    <property type="entry name" value="ATPase domain of HSP90 chaperone/DNA topoisomerase II/histidine kinase"/>
    <property type="match status" value="1"/>
</dbReference>
<keyword evidence="1" id="KW-1133">Transmembrane helix</keyword>
<accession>A0ABS3LB88</accession>
<proteinExistence type="predicted"/>
<reference evidence="3 4" key="1">
    <citation type="submission" date="2021-03" db="EMBL/GenBank/DDBJ databases">
        <title>Enterococcal diversity collection.</title>
        <authorList>
            <person name="Gilmore M.S."/>
            <person name="Schwartzman J."/>
            <person name="Van Tyne D."/>
            <person name="Martin M."/>
            <person name="Earl A.M."/>
            <person name="Manson A.L."/>
            <person name="Straub T."/>
            <person name="Salamzade R."/>
            <person name="Saavedra J."/>
            <person name="Lebreton F."/>
            <person name="Prichula J."/>
            <person name="Schaufler K."/>
            <person name="Gaca A."/>
            <person name="Sgardioli B."/>
            <person name="Wagenaar J."/>
            <person name="Strong T."/>
        </authorList>
    </citation>
    <scope>NUCLEOTIDE SEQUENCE [LARGE SCALE GENOMIC DNA]</scope>
    <source>
        <strain evidence="3 4">669A</strain>
    </source>
</reference>
<dbReference type="Pfam" id="PF14501">
    <property type="entry name" value="HATPase_c_5"/>
    <property type="match status" value="1"/>
</dbReference>
<name>A0ABS3LB88_9ENTE</name>
<dbReference type="Gene3D" id="3.30.565.10">
    <property type="entry name" value="Histidine kinase-like ATPase, C-terminal domain"/>
    <property type="match status" value="1"/>
</dbReference>
<organism evidence="3 4">
    <name type="scientific">Candidatus Enterococcus moelleringii</name>
    <dbReference type="NCBI Taxonomy" id="2815325"/>
    <lineage>
        <taxon>Bacteria</taxon>
        <taxon>Bacillati</taxon>
        <taxon>Bacillota</taxon>
        <taxon>Bacilli</taxon>
        <taxon>Lactobacillales</taxon>
        <taxon>Enterococcaceae</taxon>
        <taxon>Enterococcus</taxon>
    </lineage>
</organism>
<dbReference type="RefSeq" id="WP_207673813.1">
    <property type="nucleotide sequence ID" value="NZ_JAFREM010000018.1"/>
</dbReference>
<dbReference type="Proteomes" id="UP000664601">
    <property type="component" value="Unassembled WGS sequence"/>
</dbReference>
<dbReference type="EMBL" id="JAFREM010000018">
    <property type="protein sequence ID" value="MBO1306892.1"/>
    <property type="molecule type" value="Genomic_DNA"/>
</dbReference>
<dbReference type="InterPro" id="IPR036890">
    <property type="entry name" value="HATPase_C_sf"/>
</dbReference>
<keyword evidence="4" id="KW-1185">Reference proteome</keyword>
<comment type="caution">
    <text evidence="3">The sequence shown here is derived from an EMBL/GenBank/DDBJ whole genome shotgun (WGS) entry which is preliminary data.</text>
</comment>
<dbReference type="CDD" id="cd16935">
    <property type="entry name" value="HATPase_AgrC-ComD-like"/>
    <property type="match status" value="1"/>
</dbReference>
<keyword evidence="1" id="KW-0812">Transmembrane</keyword>
<feature type="transmembrane region" description="Helical" evidence="1">
    <location>
        <begin position="97"/>
        <end position="118"/>
    </location>
</feature>
<feature type="transmembrane region" description="Helical" evidence="1">
    <location>
        <begin position="6"/>
        <end position="28"/>
    </location>
</feature>
<evidence type="ECO:0000313" key="3">
    <source>
        <dbReference type="EMBL" id="MBO1306892.1"/>
    </source>
</evidence>
<keyword evidence="1" id="KW-0472">Membrane</keyword>
<evidence type="ECO:0000256" key="1">
    <source>
        <dbReference type="SAM" id="Phobius"/>
    </source>
</evidence>
<feature type="transmembrane region" description="Helical" evidence="1">
    <location>
        <begin position="160"/>
        <end position="181"/>
    </location>
</feature>
<protein>
    <submittedName>
        <fullName evidence="3">GHKL domain-containing protein</fullName>
    </submittedName>
</protein>
<feature type="transmembrane region" description="Helical" evidence="1">
    <location>
        <begin position="130"/>
        <end position="148"/>
    </location>
</feature>
<feature type="transmembrane region" description="Helical" evidence="1">
    <location>
        <begin position="40"/>
        <end position="58"/>
    </location>
</feature>
<feature type="transmembrane region" description="Helical" evidence="1">
    <location>
        <begin position="187"/>
        <end position="204"/>
    </location>
</feature>
<dbReference type="PANTHER" id="PTHR40448">
    <property type="entry name" value="TWO-COMPONENT SENSOR HISTIDINE KINASE"/>
    <property type="match status" value="1"/>
</dbReference>
<feature type="domain" description="Sensor histidine kinase NatK-like C-terminal" evidence="2">
    <location>
        <begin position="325"/>
        <end position="420"/>
    </location>
</feature>